<feature type="coiled-coil region" evidence="1">
    <location>
        <begin position="52"/>
        <end position="79"/>
    </location>
</feature>
<feature type="coiled-coil region" evidence="1">
    <location>
        <begin position="293"/>
        <end position="359"/>
    </location>
</feature>
<reference evidence="2 3" key="2">
    <citation type="journal article" date="2018" name="Nature">
        <title>Mutant phenotypes for thousands of bacterial genes of unknown function.</title>
        <authorList>
            <person name="Price M.N."/>
            <person name="Wetmore K.M."/>
            <person name="Waters R.J."/>
            <person name="Callaghan M."/>
            <person name="Ray J."/>
            <person name="Liu H."/>
            <person name="Kuehl J.V."/>
            <person name="Melnyk R.A."/>
            <person name="Lamson J.S."/>
            <person name="Suh Y."/>
            <person name="Carlson H.K."/>
            <person name="Esquivel Z."/>
            <person name="Sadeeshkumar H."/>
            <person name="Chakraborty R."/>
            <person name="Zane G.M."/>
            <person name="Rubin B.E."/>
            <person name="Wall J.D."/>
            <person name="Visel A."/>
            <person name="Bristow J."/>
            <person name="Blow M.J."/>
            <person name="Arkin A.P."/>
            <person name="Deutschbauer A.M."/>
        </authorList>
    </citation>
    <scope>NUCLEOTIDE SEQUENCE [LARGE SCALE GENOMIC DNA]</scope>
    <source>
        <strain evidence="2 3">FW300-N1B4</strain>
    </source>
</reference>
<dbReference type="RefSeq" id="WP_063340837.1">
    <property type="nucleotide sequence ID" value="NZ_LUKJ01000002.1"/>
</dbReference>
<keyword evidence="1" id="KW-0175">Coiled coil</keyword>
<dbReference type="AlphaFoldDB" id="A0A161ZG01"/>
<evidence type="ECO:0000313" key="2">
    <source>
        <dbReference type="EMBL" id="KZN20792.1"/>
    </source>
</evidence>
<organism evidence="2 3">
    <name type="scientific">Pseudomonas fluorescens</name>
    <dbReference type="NCBI Taxonomy" id="294"/>
    <lineage>
        <taxon>Bacteria</taxon>
        <taxon>Pseudomonadati</taxon>
        <taxon>Pseudomonadota</taxon>
        <taxon>Gammaproteobacteria</taxon>
        <taxon>Pseudomonadales</taxon>
        <taxon>Pseudomonadaceae</taxon>
        <taxon>Pseudomonas</taxon>
    </lineage>
</organism>
<name>A0A161ZG01_PSEFL</name>
<dbReference type="PROSITE" id="PS51257">
    <property type="entry name" value="PROKAR_LIPOPROTEIN"/>
    <property type="match status" value="1"/>
</dbReference>
<comment type="caution">
    <text evidence="2">The sequence shown here is derived from an EMBL/GenBank/DDBJ whole genome shotgun (WGS) entry which is preliminary data.</text>
</comment>
<gene>
    <name evidence="2" type="ORF">A1D17_04415</name>
</gene>
<dbReference type="OrthoDB" id="7014467at2"/>
<dbReference type="Proteomes" id="UP000076489">
    <property type="component" value="Unassembled WGS sequence"/>
</dbReference>
<evidence type="ECO:0000256" key="1">
    <source>
        <dbReference type="SAM" id="Coils"/>
    </source>
</evidence>
<sequence>MRNPYLPTLLAAAILLGGCSHKPTELATMPSQSQYDDRILDSLGTQKYSEAQIIYNRQLNQFEARVKELEDKRKALEVSMSGNAYESGGTNPLASESSRIEQFQSETLASQKRIAQENSQTEKRRALIENGRDMALLEAERRSTEKLADIERTFTESQTSAKSASDRANAAAIRERDQKLVELENDQDRRIAEAKARAALRIADIESTTTRDISVAETTTQQAIASKKQIDAIATDSAASRASAVSSEASRVLDEQRISVVLASADAERRTAADIEAQQKLIDQMRVVDQGELAPMQQQIEERRQKVAELNRQISGFEGQIASVQSRQEVLMASQLSKLQQLNNEAARLAQVTTKLKAAPIVAAAPATPTGPSVDAIQFIANKESELSRVRADALARRGQQVAQINSQLEIDLANIRSNTRTQTNILKSQVSVATLAPAPVDTSAQVARSTIEADVKKSLAVEKTKIVTQARTELAGINTESEITKATVVAPVITGKGVYAGTYGDKPMPYVQAKPEPKFLEPAMQPVRAIAAHTAKPVVNPVPAQQPLQIVSTFKPSIGSGQAVAGEVGSVIISSSTASAGGVQPIVVAARSKTVYNVVYVYKDKTSFDTFQNYLRAYGVTDFKGFEVAAKGEYVIAAGRYYDAESAASRVLYLNKTTSTNHAKVITQELPM</sequence>
<accession>A0A161ZG01</accession>
<proteinExistence type="predicted"/>
<protein>
    <submittedName>
        <fullName evidence="2">Uncharacterized protein</fullName>
    </submittedName>
</protein>
<reference evidence="3" key="1">
    <citation type="submission" date="2016-03" db="EMBL/GenBank/DDBJ databases">
        <authorList>
            <person name="Ray J."/>
            <person name="Price M."/>
            <person name="Deutschbauer A."/>
        </authorList>
    </citation>
    <scope>NUCLEOTIDE SEQUENCE [LARGE SCALE GENOMIC DNA]</scope>
    <source>
        <strain evidence="3">FW300-N1B4</strain>
    </source>
</reference>
<evidence type="ECO:0000313" key="3">
    <source>
        <dbReference type="Proteomes" id="UP000076489"/>
    </source>
</evidence>
<dbReference type="EMBL" id="LUKJ01000002">
    <property type="protein sequence ID" value="KZN20792.1"/>
    <property type="molecule type" value="Genomic_DNA"/>
</dbReference>